<accession>A0A1E3UME0</accession>
<evidence type="ECO:0008006" key="4">
    <source>
        <dbReference type="Google" id="ProtNLM"/>
    </source>
</evidence>
<feature type="transmembrane region" description="Helical" evidence="1">
    <location>
        <begin position="174"/>
        <end position="193"/>
    </location>
</feature>
<feature type="transmembrane region" description="Helical" evidence="1">
    <location>
        <begin position="12"/>
        <end position="31"/>
    </location>
</feature>
<dbReference type="Proteomes" id="UP000094271">
    <property type="component" value="Unassembled WGS sequence"/>
</dbReference>
<name>A0A1E3UME0_9FIRM</name>
<feature type="transmembrane region" description="Helical" evidence="1">
    <location>
        <begin position="82"/>
        <end position="98"/>
    </location>
</feature>
<dbReference type="EMBL" id="MEHA01000003">
    <property type="protein sequence ID" value="ODR54169.1"/>
    <property type="molecule type" value="Genomic_DNA"/>
</dbReference>
<dbReference type="OrthoDB" id="1696382at2"/>
<organism evidence="2 3">
    <name type="scientific">Eisenbergiella tayi</name>
    <dbReference type="NCBI Taxonomy" id="1432052"/>
    <lineage>
        <taxon>Bacteria</taxon>
        <taxon>Bacillati</taxon>
        <taxon>Bacillota</taxon>
        <taxon>Clostridia</taxon>
        <taxon>Lachnospirales</taxon>
        <taxon>Lachnospiraceae</taxon>
        <taxon>Eisenbergiella</taxon>
    </lineage>
</organism>
<comment type="caution">
    <text evidence="2">The sequence shown here is derived from an EMBL/GenBank/DDBJ whole genome shotgun (WGS) entry which is preliminary data.</text>
</comment>
<feature type="transmembrane region" description="Helical" evidence="1">
    <location>
        <begin position="43"/>
        <end position="62"/>
    </location>
</feature>
<keyword evidence="1" id="KW-1133">Transmembrane helix</keyword>
<feature type="transmembrane region" description="Helical" evidence="1">
    <location>
        <begin position="105"/>
        <end position="123"/>
    </location>
</feature>
<dbReference type="AlphaFoldDB" id="A0A1E3UME0"/>
<evidence type="ECO:0000256" key="1">
    <source>
        <dbReference type="SAM" id="Phobius"/>
    </source>
</evidence>
<keyword evidence="1" id="KW-0472">Membrane</keyword>
<sequence>MNEFTITPFRGLHLLLLLLTAAAVLLIFLLLRGKPEARRSRFLIGVCFFNLALFAGYKLSLSMDAAYVRAYYPNGFNIFNELPLHLCNINLFLIPLSVWKRNRSIMGFSFFVAPLGALMALLFPEPLFSGFSLFLPRIFGYYVTHALLVVCGLSLATLGFYSPDPRDIPRILKTFGLLAVGAHLINLLLRLTVCPEANYFFTYGAEIGVLKLFWRIIPAPLLYGLPAPLILAAYMYAVCALSRLTRGAEEMSFS</sequence>
<protein>
    <recommendedName>
        <fullName evidence="4">Integral membrane protein (Intg_mem_TP0381)</fullName>
    </recommendedName>
</protein>
<keyword evidence="1" id="KW-0812">Transmembrane</keyword>
<reference evidence="2 3" key="1">
    <citation type="submission" date="2016-08" db="EMBL/GenBank/DDBJ databases">
        <authorList>
            <person name="Seilhamer J.J."/>
        </authorList>
    </citation>
    <scope>NUCLEOTIDE SEQUENCE [LARGE SCALE GENOMIC DNA]</scope>
    <source>
        <strain evidence="2 3">NML150140-1</strain>
    </source>
</reference>
<feature type="transmembrane region" description="Helical" evidence="1">
    <location>
        <begin position="213"/>
        <end position="237"/>
    </location>
</feature>
<dbReference type="Pfam" id="PF14808">
    <property type="entry name" value="TMEM164"/>
    <property type="match status" value="1"/>
</dbReference>
<dbReference type="RefSeq" id="WP_069431330.1">
    <property type="nucleotide sequence ID" value="NZ_MEHA01000003.1"/>
</dbReference>
<feature type="transmembrane region" description="Helical" evidence="1">
    <location>
        <begin position="143"/>
        <end position="162"/>
    </location>
</feature>
<proteinExistence type="predicted"/>
<evidence type="ECO:0000313" key="3">
    <source>
        <dbReference type="Proteomes" id="UP000094271"/>
    </source>
</evidence>
<gene>
    <name evidence="2" type="ORF">BEI59_06345</name>
</gene>
<evidence type="ECO:0000313" key="2">
    <source>
        <dbReference type="EMBL" id="ODR54169.1"/>
    </source>
</evidence>